<evidence type="ECO:0000313" key="1">
    <source>
        <dbReference type="EMBL" id="KAI1721938.1"/>
    </source>
</evidence>
<dbReference type="AlphaFoldDB" id="A0AAD4NAR8"/>
<gene>
    <name evidence="1" type="ORF">DdX_04227</name>
</gene>
<proteinExistence type="predicted"/>
<protein>
    <submittedName>
        <fullName evidence="1">Uncharacterized protein</fullName>
    </submittedName>
</protein>
<comment type="caution">
    <text evidence="1">The sequence shown here is derived from an EMBL/GenBank/DDBJ whole genome shotgun (WGS) entry which is preliminary data.</text>
</comment>
<organism evidence="1 2">
    <name type="scientific">Ditylenchus destructor</name>
    <dbReference type="NCBI Taxonomy" id="166010"/>
    <lineage>
        <taxon>Eukaryota</taxon>
        <taxon>Metazoa</taxon>
        <taxon>Ecdysozoa</taxon>
        <taxon>Nematoda</taxon>
        <taxon>Chromadorea</taxon>
        <taxon>Rhabditida</taxon>
        <taxon>Tylenchina</taxon>
        <taxon>Tylenchomorpha</taxon>
        <taxon>Sphaerularioidea</taxon>
        <taxon>Anguinidae</taxon>
        <taxon>Anguininae</taxon>
        <taxon>Ditylenchus</taxon>
    </lineage>
</organism>
<accession>A0AAD4NAR8</accession>
<keyword evidence="2" id="KW-1185">Reference proteome</keyword>
<evidence type="ECO:0000313" key="2">
    <source>
        <dbReference type="Proteomes" id="UP001201812"/>
    </source>
</evidence>
<dbReference type="Proteomes" id="UP001201812">
    <property type="component" value="Unassembled WGS sequence"/>
</dbReference>
<sequence>MATHKPDITELLETCMEHQDRNGFPPMLSIANAITLQMIRSHRANASRNNLTCKSLVKSPREPPNFTSQQLSPDRKEFPNVKAYRMKTKKVNGNRPPAYLIVTNEEGFEMIRSQGAYAYESDESDESENGSPNFNSLQICPVRNESSNFLRWIGSHKALITAATMALFLFFSQSDPPLILWLPPPYSHPLILVPWQWGCFRIV</sequence>
<dbReference type="EMBL" id="JAKKPZ010000004">
    <property type="protein sequence ID" value="KAI1721938.1"/>
    <property type="molecule type" value="Genomic_DNA"/>
</dbReference>
<reference evidence="1" key="1">
    <citation type="submission" date="2022-01" db="EMBL/GenBank/DDBJ databases">
        <title>Genome Sequence Resource for Two Populations of Ditylenchus destructor, the Migratory Endoparasitic Phytonematode.</title>
        <authorList>
            <person name="Zhang H."/>
            <person name="Lin R."/>
            <person name="Xie B."/>
        </authorList>
    </citation>
    <scope>NUCLEOTIDE SEQUENCE</scope>
    <source>
        <strain evidence="1">BazhouSP</strain>
    </source>
</reference>
<name>A0AAD4NAR8_9BILA</name>